<organism evidence="1 2">
    <name type="scientific">Rotaria magnacalcarata</name>
    <dbReference type="NCBI Taxonomy" id="392030"/>
    <lineage>
        <taxon>Eukaryota</taxon>
        <taxon>Metazoa</taxon>
        <taxon>Spiralia</taxon>
        <taxon>Gnathifera</taxon>
        <taxon>Rotifera</taxon>
        <taxon>Eurotatoria</taxon>
        <taxon>Bdelloidea</taxon>
        <taxon>Philodinida</taxon>
        <taxon>Philodinidae</taxon>
        <taxon>Rotaria</taxon>
    </lineage>
</organism>
<evidence type="ECO:0000313" key="1">
    <source>
        <dbReference type="EMBL" id="CAF4724868.1"/>
    </source>
</evidence>
<feature type="non-terminal residue" evidence="1">
    <location>
        <position position="1"/>
    </location>
</feature>
<gene>
    <name evidence="1" type="ORF">OVN521_LOCUS49215</name>
</gene>
<evidence type="ECO:0000313" key="2">
    <source>
        <dbReference type="Proteomes" id="UP000663866"/>
    </source>
</evidence>
<proteinExistence type="predicted"/>
<accession>A0A821JPW9</accession>
<sequence>IPSKKNHTNRSRLVTSFHNDYYSHRVKKPSIPSTAYKNPTRVNYRLLK</sequence>
<dbReference type="AlphaFoldDB" id="A0A821JPW9"/>
<name>A0A821JPW9_9BILA</name>
<dbReference type="EMBL" id="CAJOBG010106770">
    <property type="protein sequence ID" value="CAF4724868.1"/>
    <property type="molecule type" value="Genomic_DNA"/>
</dbReference>
<keyword evidence="2" id="KW-1185">Reference proteome</keyword>
<reference evidence="1" key="1">
    <citation type="submission" date="2021-02" db="EMBL/GenBank/DDBJ databases">
        <authorList>
            <person name="Nowell W R."/>
        </authorList>
    </citation>
    <scope>NUCLEOTIDE SEQUENCE</scope>
</reference>
<protein>
    <submittedName>
        <fullName evidence="1">Uncharacterized protein</fullName>
    </submittedName>
</protein>
<dbReference type="Proteomes" id="UP000663866">
    <property type="component" value="Unassembled WGS sequence"/>
</dbReference>
<comment type="caution">
    <text evidence="1">The sequence shown here is derived from an EMBL/GenBank/DDBJ whole genome shotgun (WGS) entry which is preliminary data.</text>
</comment>